<protein>
    <submittedName>
        <fullName evidence="1">CLUMA_CG003955, isoform A</fullName>
    </submittedName>
</protein>
<keyword evidence="2" id="KW-1185">Reference proteome</keyword>
<dbReference type="EMBL" id="CVRI01000017">
    <property type="protein sequence ID" value="CRK90244.1"/>
    <property type="molecule type" value="Genomic_DNA"/>
</dbReference>
<evidence type="ECO:0000313" key="2">
    <source>
        <dbReference type="Proteomes" id="UP000183832"/>
    </source>
</evidence>
<organism evidence="1 2">
    <name type="scientific">Clunio marinus</name>
    <dbReference type="NCBI Taxonomy" id="568069"/>
    <lineage>
        <taxon>Eukaryota</taxon>
        <taxon>Metazoa</taxon>
        <taxon>Ecdysozoa</taxon>
        <taxon>Arthropoda</taxon>
        <taxon>Hexapoda</taxon>
        <taxon>Insecta</taxon>
        <taxon>Pterygota</taxon>
        <taxon>Neoptera</taxon>
        <taxon>Endopterygota</taxon>
        <taxon>Diptera</taxon>
        <taxon>Nematocera</taxon>
        <taxon>Chironomoidea</taxon>
        <taxon>Chironomidae</taxon>
        <taxon>Clunio</taxon>
    </lineage>
</organism>
<dbReference type="Proteomes" id="UP000183832">
    <property type="component" value="Unassembled WGS sequence"/>
</dbReference>
<accession>A0A1J1HS82</accession>
<dbReference type="AlphaFoldDB" id="A0A1J1HS82"/>
<name>A0A1J1HS82_9DIPT</name>
<gene>
    <name evidence="1" type="ORF">CLUMA_CG003955</name>
</gene>
<evidence type="ECO:0000313" key="1">
    <source>
        <dbReference type="EMBL" id="CRK90244.1"/>
    </source>
</evidence>
<reference evidence="1 2" key="1">
    <citation type="submission" date="2015-04" db="EMBL/GenBank/DDBJ databases">
        <authorList>
            <person name="Syromyatnikov M.Y."/>
            <person name="Popov V.N."/>
        </authorList>
    </citation>
    <scope>NUCLEOTIDE SEQUENCE [LARGE SCALE GENOMIC DNA]</scope>
</reference>
<sequence length="140" mass="16641">MFRSLYLVKKYLHGIWQQVKDLQSVNFVSTLFTVVVQKHLSIRCHSDLIKMQIILITITLQHHLVYSIEWFIPALELHFLNIIFYDSLKLLTVTEWVENLPETDKKLQQHIVCAMKSSNDLLIYWRLELEKALSETNKLD</sequence>
<proteinExistence type="predicted"/>